<dbReference type="Gene3D" id="3.90.1720.10">
    <property type="entry name" value="endopeptidase domain like (from Nostoc punctiforme)"/>
    <property type="match status" value="1"/>
</dbReference>
<dbReference type="Pfam" id="PF00877">
    <property type="entry name" value="NLPC_P60"/>
    <property type="match status" value="1"/>
</dbReference>
<keyword evidence="2" id="KW-0645">Protease</keyword>
<evidence type="ECO:0000256" key="3">
    <source>
        <dbReference type="ARBA" id="ARBA00022801"/>
    </source>
</evidence>
<accession>A0A1H6YN74</accession>
<dbReference type="GO" id="GO:0006508">
    <property type="term" value="P:proteolysis"/>
    <property type="evidence" value="ECO:0007669"/>
    <property type="project" value="UniProtKB-KW"/>
</dbReference>
<organism evidence="7 8">
    <name type="scientific">Propionispira arboris</name>
    <dbReference type="NCBI Taxonomy" id="84035"/>
    <lineage>
        <taxon>Bacteria</taxon>
        <taxon>Bacillati</taxon>
        <taxon>Bacillota</taxon>
        <taxon>Negativicutes</taxon>
        <taxon>Selenomonadales</taxon>
        <taxon>Selenomonadaceae</taxon>
        <taxon>Propionispira</taxon>
    </lineage>
</organism>
<dbReference type="PANTHER" id="PTHR47053:SF1">
    <property type="entry name" value="MUREIN DD-ENDOPEPTIDASE MEPH-RELATED"/>
    <property type="match status" value="1"/>
</dbReference>
<feature type="domain" description="NlpC/P60" evidence="6">
    <location>
        <begin position="289"/>
        <end position="415"/>
    </location>
</feature>
<keyword evidence="5" id="KW-1133">Transmembrane helix</keyword>
<keyword evidence="4" id="KW-0788">Thiol protease</keyword>
<evidence type="ECO:0000256" key="5">
    <source>
        <dbReference type="SAM" id="Phobius"/>
    </source>
</evidence>
<dbReference type="STRING" id="84035.SAMN05660742_10799"/>
<keyword evidence="3" id="KW-0378">Hydrolase</keyword>
<reference evidence="7 8" key="1">
    <citation type="submission" date="2016-10" db="EMBL/GenBank/DDBJ databases">
        <authorList>
            <person name="de Groot N.N."/>
        </authorList>
    </citation>
    <scope>NUCLEOTIDE SEQUENCE [LARGE SCALE GENOMIC DNA]</scope>
    <source>
        <strain evidence="7 8">DSM 2179</strain>
    </source>
</reference>
<evidence type="ECO:0000259" key="6">
    <source>
        <dbReference type="PROSITE" id="PS51935"/>
    </source>
</evidence>
<keyword evidence="5" id="KW-0812">Transmembrane</keyword>
<evidence type="ECO:0000313" key="7">
    <source>
        <dbReference type="EMBL" id="SEJ42729.1"/>
    </source>
</evidence>
<dbReference type="GO" id="GO:0008234">
    <property type="term" value="F:cysteine-type peptidase activity"/>
    <property type="evidence" value="ECO:0007669"/>
    <property type="project" value="UniProtKB-KW"/>
</dbReference>
<sequence length="442" mass="49568">MQFLKGNFSLKNRFIVSCAMVFIYYAVSSVSVLASSADVNNVDFWRKNLKNGDAVIMNSNDITKYNKEMLRKQPTTNYDLKNYPKSVKGTTLQAMLQENDFPTGYVNGQPISGSFKNQILSNMNLGAAAVDNPVKWGLAVRRSSLRLYPATEGIFDDADDQEFDSLQATIINPGEAVAILYKSTDQKWNFVQSNNYRGWVWADNIAETSYKEWLKWQNPDRFLVVTVAELNLQTKSEALLLEMGSHLPVVGKDKNNYIVKLPQRQSDGKAVFIKKTVSADGQVHLGNLPYTRANIIKQAFKFYGQPYGWGGLENSVDCSSFVMDIYRSFGFMMPRDADTQEVAVGKVQSVTPQNVQSVLDSTLPGATLHMDGHVMLYLGHMDDQYYVINSLGSYGDSNNVGSDGRLARVPVMQVVTTDIKNTPLRSGKSFMEGLRTVKEWQY</sequence>
<feature type="transmembrane region" description="Helical" evidence="5">
    <location>
        <begin position="12"/>
        <end position="34"/>
    </location>
</feature>
<dbReference type="InterPro" id="IPR038765">
    <property type="entry name" value="Papain-like_cys_pep_sf"/>
</dbReference>
<dbReference type="InterPro" id="IPR000064">
    <property type="entry name" value="NLP_P60_dom"/>
</dbReference>
<evidence type="ECO:0000256" key="1">
    <source>
        <dbReference type="ARBA" id="ARBA00007074"/>
    </source>
</evidence>
<dbReference type="AlphaFoldDB" id="A0A1H6YN74"/>
<dbReference type="Proteomes" id="UP000199662">
    <property type="component" value="Unassembled WGS sequence"/>
</dbReference>
<proteinExistence type="inferred from homology"/>
<dbReference type="PROSITE" id="PS51935">
    <property type="entry name" value="NLPC_P60"/>
    <property type="match status" value="1"/>
</dbReference>
<evidence type="ECO:0000256" key="4">
    <source>
        <dbReference type="ARBA" id="ARBA00022807"/>
    </source>
</evidence>
<gene>
    <name evidence="7" type="ORF">SAMN05660742_10799</name>
</gene>
<dbReference type="SUPFAM" id="SSF54001">
    <property type="entry name" value="Cysteine proteinases"/>
    <property type="match status" value="1"/>
</dbReference>
<dbReference type="Pfam" id="PF12913">
    <property type="entry name" value="SH3_6"/>
    <property type="match status" value="1"/>
</dbReference>
<dbReference type="InterPro" id="IPR039439">
    <property type="entry name" value="SH3b1_dom"/>
</dbReference>
<protein>
    <submittedName>
        <fullName evidence="7">NlpC/P60 family protein</fullName>
    </submittedName>
</protein>
<name>A0A1H6YN74_9FIRM</name>
<dbReference type="EMBL" id="FNZK01000007">
    <property type="protein sequence ID" value="SEJ42729.1"/>
    <property type="molecule type" value="Genomic_DNA"/>
</dbReference>
<evidence type="ECO:0000256" key="2">
    <source>
        <dbReference type="ARBA" id="ARBA00022670"/>
    </source>
</evidence>
<keyword evidence="8" id="KW-1185">Reference proteome</keyword>
<evidence type="ECO:0000313" key="8">
    <source>
        <dbReference type="Proteomes" id="UP000199662"/>
    </source>
</evidence>
<dbReference type="InterPro" id="IPR051202">
    <property type="entry name" value="Peptidase_C40"/>
</dbReference>
<comment type="similarity">
    <text evidence="1">Belongs to the peptidase C40 family.</text>
</comment>
<dbReference type="PANTHER" id="PTHR47053">
    <property type="entry name" value="MUREIN DD-ENDOPEPTIDASE MEPH-RELATED"/>
    <property type="match status" value="1"/>
</dbReference>
<keyword evidence="5" id="KW-0472">Membrane</keyword>